<organism evidence="4 5">
    <name type="scientific">Streptosporangium minutum</name>
    <dbReference type="NCBI Taxonomy" id="569862"/>
    <lineage>
        <taxon>Bacteria</taxon>
        <taxon>Bacillati</taxon>
        <taxon>Actinomycetota</taxon>
        <taxon>Actinomycetes</taxon>
        <taxon>Streptosporangiales</taxon>
        <taxon>Streptosporangiaceae</taxon>
        <taxon>Streptosporangium</taxon>
    </lineage>
</organism>
<dbReference type="EMBL" id="NGFP01000088">
    <property type="protein sequence ID" value="OUC95119.1"/>
    <property type="molecule type" value="Genomic_DNA"/>
</dbReference>
<gene>
    <name evidence="4" type="ORF">CA984_19795</name>
</gene>
<evidence type="ECO:0000256" key="1">
    <source>
        <dbReference type="SAM" id="MobiDB-lite"/>
    </source>
</evidence>
<feature type="transmembrane region" description="Helical" evidence="2">
    <location>
        <begin position="114"/>
        <end position="138"/>
    </location>
</feature>
<keyword evidence="5" id="KW-1185">Reference proteome</keyword>
<dbReference type="AlphaFoldDB" id="A0A243RJQ6"/>
<dbReference type="Proteomes" id="UP000194761">
    <property type="component" value="Unassembled WGS sequence"/>
</dbReference>
<keyword evidence="2" id="KW-0472">Membrane</keyword>
<evidence type="ECO:0000313" key="4">
    <source>
        <dbReference type="EMBL" id="OUC95119.1"/>
    </source>
</evidence>
<name>A0A243RJQ6_9ACTN</name>
<comment type="caution">
    <text evidence="4">The sequence shown here is derived from an EMBL/GenBank/DDBJ whole genome shotgun (WGS) entry which is preliminary data.</text>
</comment>
<feature type="region of interest" description="Disordered" evidence="1">
    <location>
        <begin position="384"/>
        <end position="695"/>
    </location>
</feature>
<keyword evidence="2" id="KW-1133">Transmembrane helix</keyword>
<sequence length="987" mass="105096">MDSHLEALVPAIVRPYVGWIVGMDWPEGDEERCFQLSDAYREVAEAIAVLMEDGDDACLNVCKCMDGPASDAFKEYWKTFTTVDPRPLCRLKQGCERAGEQLNAMGLEIEYAKYMILLSLILLGMQITYFVALAAPSFGRSLSLIPMACRLTQMTVRQIAMRLLRNIALFTGVMVGMDGLIQTIQMASGRREDWDWLKTGMSLAGGALAGLTFTGLGVVINKLGGARMASETVERLAMTGREKTAAFLDNSAWGMATQSMMANTTAAVPMLAANGQLSWEMLAKSATAGFLGGADGHLITPTGRHGVNGLSSPVGHFPEMGDPAAPGGRHGAGGDPSPPIALTGNDPVPAGLHPAMAPDGSARVTPPHPNAADSTVVASILHDTAHPDPATPSPIGSEVIAGDRPGPPQGQPTHSGTGVPARPPGDTQAPAAPRARPDTQAGAPAAARPDTPAARPDTPAARPDTPAAPRPDTLVAARPDTAAPRTDAPAAAGARPDTPALTGERPAPGYIDRMLNPDSPSGPPKDAPHLANDPSTSAQPHEAPVPASRDASQTGSAPHDPAASGAVPPRGPGDGAPPPADPPRSSDSGRGVPPDDKTAQLRPREDDKTAGLRPREDDKTADLRPREDDKTADLRPREDDKTAGLRPREDDKTAGLRPREDDASAHPTPKEMADDASAPRGADDPHPDGDGPASPRVAELLAELTTAREREPRIPPWLDRGIHSGIAGEPVLLGGKTGGVDGVRPTWSVLVEKWTFNDGSHMIRKVLAISREADAEVLAAIVGKSLGADVPGVYRADDRVVYQEFKEGQHRAALPAEEVPTRPELTRSGMRISLLDVLITNPDRHSFNWFLSSDPELRSPTGQRLGVIGIDHNLSFEDPRIWAPKGEFGTQFVRGELTPDGAHQIYVGRPNPLSPEDVQGITRVLKDPRMKREFERRGRLDWYHTMLSQLDMIERNAVGTEPRMPMPARVMPKVITRPERSPLASEE</sequence>
<feature type="compositionally biased region" description="Pro residues" evidence="1">
    <location>
        <begin position="569"/>
        <end position="582"/>
    </location>
</feature>
<keyword evidence="2" id="KW-0812">Transmembrane</keyword>
<feature type="domain" description="Outer membrane channel protein CpnT-like N-terminal" evidence="3">
    <location>
        <begin position="18"/>
        <end position="140"/>
    </location>
</feature>
<reference evidence="4 5" key="1">
    <citation type="submission" date="2017-05" db="EMBL/GenBank/DDBJ databases">
        <title>Biotechnological potential of actinobacteria isolated from South African environments.</title>
        <authorList>
            <person name="Le Roes-Hill M."/>
            <person name="Prins A."/>
            <person name="Durrell K.A."/>
        </authorList>
    </citation>
    <scope>NUCLEOTIDE SEQUENCE [LARGE SCALE GENOMIC DNA]</scope>
    <source>
        <strain evidence="4">M26</strain>
    </source>
</reference>
<dbReference type="Pfam" id="PF25547">
    <property type="entry name" value="WXG100_2"/>
    <property type="match status" value="1"/>
</dbReference>
<evidence type="ECO:0000313" key="5">
    <source>
        <dbReference type="Proteomes" id="UP000194761"/>
    </source>
</evidence>
<feature type="region of interest" description="Disordered" evidence="1">
    <location>
        <begin position="310"/>
        <end position="372"/>
    </location>
</feature>
<protein>
    <recommendedName>
        <fullName evidence="3">Outer membrane channel protein CpnT-like N-terminal domain-containing protein</fullName>
    </recommendedName>
</protein>
<feature type="transmembrane region" description="Helical" evidence="2">
    <location>
        <begin position="201"/>
        <end position="220"/>
    </location>
</feature>
<feature type="compositionally biased region" description="Low complexity" evidence="1">
    <location>
        <begin position="438"/>
        <end position="500"/>
    </location>
</feature>
<accession>A0A243RJQ6</accession>
<evidence type="ECO:0000256" key="2">
    <source>
        <dbReference type="SAM" id="Phobius"/>
    </source>
</evidence>
<proteinExistence type="predicted"/>
<feature type="compositionally biased region" description="Basic and acidic residues" evidence="1">
    <location>
        <begin position="593"/>
        <end position="673"/>
    </location>
</feature>
<feature type="transmembrane region" description="Helical" evidence="2">
    <location>
        <begin position="159"/>
        <end position="181"/>
    </location>
</feature>
<evidence type="ECO:0000259" key="3">
    <source>
        <dbReference type="Pfam" id="PF25547"/>
    </source>
</evidence>
<dbReference type="InterPro" id="IPR057746">
    <property type="entry name" value="CpnT-like_N"/>
</dbReference>